<feature type="repeat" description="WD" evidence="1">
    <location>
        <begin position="141"/>
        <end position="182"/>
    </location>
</feature>
<name>A0A1Y2BXG5_9FUNG</name>
<dbReference type="PANTHER" id="PTHR43991:SF9">
    <property type="entry name" value="DUF2415 DOMAIN-CONTAINING PROTEIN"/>
    <property type="match status" value="1"/>
</dbReference>
<reference evidence="3 4" key="1">
    <citation type="submission" date="2016-07" db="EMBL/GenBank/DDBJ databases">
        <title>Pervasive Adenine N6-methylation of Active Genes in Fungi.</title>
        <authorList>
            <consortium name="DOE Joint Genome Institute"/>
            <person name="Mondo S.J."/>
            <person name="Dannebaum R.O."/>
            <person name="Kuo R.C."/>
            <person name="Labutti K."/>
            <person name="Haridas S."/>
            <person name="Kuo A."/>
            <person name="Salamov A."/>
            <person name="Ahrendt S.R."/>
            <person name="Lipzen A."/>
            <person name="Sullivan W."/>
            <person name="Andreopoulos W.B."/>
            <person name="Clum A."/>
            <person name="Lindquist E."/>
            <person name="Daum C."/>
            <person name="Ramamoorthy G.K."/>
            <person name="Gryganskyi A."/>
            <person name="Culley D."/>
            <person name="Magnuson J.K."/>
            <person name="James T.Y."/>
            <person name="O'Malley M.A."/>
            <person name="Stajich J.E."/>
            <person name="Spatafora J.W."/>
            <person name="Visel A."/>
            <person name="Grigoriev I.V."/>
        </authorList>
    </citation>
    <scope>NUCLEOTIDE SEQUENCE [LARGE SCALE GENOMIC DNA]</scope>
    <source>
        <strain evidence="3 4">JEL800</strain>
    </source>
</reference>
<dbReference type="OrthoDB" id="64353at2759"/>
<evidence type="ECO:0000313" key="3">
    <source>
        <dbReference type="EMBL" id="ORY39428.1"/>
    </source>
</evidence>
<dbReference type="SMART" id="SM00320">
    <property type="entry name" value="WD40"/>
    <property type="match status" value="4"/>
</dbReference>
<evidence type="ECO:0000256" key="1">
    <source>
        <dbReference type="PROSITE-ProRule" id="PRU00221"/>
    </source>
</evidence>
<dbReference type="PROSITE" id="PS50082">
    <property type="entry name" value="WD_REPEATS_2"/>
    <property type="match status" value="1"/>
</dbReference>
<dbReference type="Pfam" id="PF00400">
    <property type="entry name" value="WD40"/>
    <property type="match status" value="1"/>
</dbReference>
<dbReference type="AlphaFoldDB" id="A0A1Y2BXG5"/>
<evidence type="ECO:0000313" key="4">
    <source>
        <dbReference type="Proteomes" id="UP000193642"/>
    </source>
</evidence>
<sequence length="282" mass="31141">MSYMREDVTFVKPVPKKHAQRSSIQHWEGYIAAGGQRSQLTVRQLSSNWFAQATVGGSINNAMCISSHGGQPRLLICNNDETIKVYTLPGLQRVTNISLPTAVNYASVSPDGKKLVAVGDSNQVFLYDVLLRRLLMVLKKHIASNDACFSCAWNQTSDKFAVASQDGYVCVWDIRSTEKLVKLGSKQNPQVKGAARCVKFSMSGSVDLLMFSEHVSYINLVDARTFNECQSVRVAPQNTDMHISGIAFSPDSKSIFAGLEQTVLEYDVDTMSRRSFPEGSII</sequence>
<organism evidence="3 4">
    <name type="scientific">Rhizoclosmatium globosum</name>
    <dbReference type="NCBI Taxonomy" id="329046"/>
    <lineage>
        <taxon>Eukaryota</taxon>
        <taxon>Fungi</taxon>
        <taxon>Fungi incertae sedis</taxon>
        <taxon>Chytridiomycota</taxon>
        <taxon>Chytridiomycota incertae sedis</taxon>
        <taxon>Chytridiomycetes</taxon>
        <taxon>Chytridiales</taxon>
        <taxon>Chytriomycetaceae</taxon>
        <taxon>Rhizoclosmatium</taxon>
    </lineage>
</organism>
<gene>
    <name evidence="3" type="ORF">BCR33DRAFT_720252</name>
</gene>
<dbReference type="Pfam" id="PF10313">
    <property type="entry name" value="DUF2415"/>
    <property type="match status" value="1"/>
</dbReference>
<dbReference type="EMBL" id="MCGO01000040">
    <property type="protein sequence ID" value="ORY39428.1"/>
    <property type="molecule type" value="Genomic_DNA"/>
</dbReference>
<keyword evidence="4" id="KW-1185">Reference proteome</keyword>
<dbReference type="Gene3D" id="2.130.10.10">
    <property type="entry name" value="YVTN repeat-like/Quinoprotein amine dehydrogenase"/>
    <property type="match status" value="1"/>
</dbReference>
<dbReference type="InterPro" id="IPR019417">
    <property type="entry name" value="DUF2415"/>
</dbReference>
<accession>A0A1Y2BXG5</accession>
<dbReference type="SUPFAM" id="SSF50978">
    <property type="entry name" value="WD40 repeat-like"/>
    <property type="match status" value="1"/>
</dbReference>
<dbReference type="PANTHER" id="PTHR43991">
    <property type="entry name" value="WD REPEAT PROTEIN (AFU_ORTHOLOGUE AFUA_8G05640)-RELATED"/>
    <property type="match status" value="1"/>
</dbReference>
<proteinExistence type="predicted"/>
<dbReference type="InterPro" id="IPR036322">
    <property type="entry name" value="WD40_repeat_dom_sf"/>
</dbReference>
<dbReference type="InterPro" id="IPR015943">
    <property type="entry name" value="WD40/YVTN_repeat-like_dom_sf"/>
</dbReference>
<feature type="domain" description="DUF2415" evidence="2">
    <location>
        <begin position="193"/>
        <end position="228"/>
    </location>
</feature>
<dbReference type="Proteomes" id="UP000193642">
    <property type="component" value="Unassembled WGS sequence"/>
</dbReference>
<keyword evidence="1" id="KW-0853">WD repeat</keyword>
<protein>
    <submittedName>
        <fullName evidence="3">WD40 repeat-like protein</fullName>
    </submittedName>
</protein>
<dbReference type="InterPro" id="IPR001680">
    <property type="entry name" value="WD40_rpt"/>
</dbReference>
<comment type="caution">
    <text evidence="3">The sequence shown here is derived from an EMBL/GenBank/DDBJ whole genome shotgun (WGS) entry which is preliminary data.</text>
</comment>
<evidence type="ECO:0000259" key="2">
    <source>
        <dbReference type="Pfam" id="PF10313"/>
    </source>
</evidence>
<dbReference type="STRING" id="329046.A0A1Y2BXG5"/>